<reference evidence="2" key="2">
    <citation type="submission" date="2023-05" db="EMBL/GenBank/DDBJ databases">
        <authorList>
            <person name="Schelkunov M.I."/>
        </authorList>
    </citation>
    <scope>NUCLEOTIDE SEQUENCE</scope>
    <source>
        <strain evidence="2">Hsosn_3</strain>
        <tissue evidence="2">Leaf</tissue>
    </source>
</reference>
<dbReference type="InterPro" id="IPR013187">
    <property type="entry name" value="F-box-assoc_dom_typ3"/>
</dbReference>
<dbReference type="PANTHER" id="PTHR31672:SF13">
    <property type="entry name" value="F-BOX PROTEIN CPR30-LIKE"/>
    <property type="match status" value="1"/>
</dbReference>
<dbReference type="AlphaFoldDB" id="A0AAD8MWH6"/>
<feature type="domain" description="F-box associated beta-propeller type 3" evidence="1">
    <location>
        <begin position="65"/>
        <end position="259"/>
    </location>
</feature>
<organism evidence="2 3">
    <name type="scientific">Heracleum sosnowskyi</name>
    <dbReference type="NCBI Taxonomy" id="360622"/>
    <lineage>
        <taxon>Eukaryota</taxon>
        <taxon>Viridiplantae</taxon>
        <taxon>Streptophyta</taxon>
        <taxon>Embryophyta</taxon>
        <taxon>Tracheophyta</taxon>
        <taxon>Spermatophyta</taxon>
        <taxon>Magnoliopsida</taxon>
        <taxon>eudicotyledons</taxon>
        <taxon>Gunneridae</taxon>
        <taxon>Pentapetalae</taxon>
        <taxon>asterids</taxon>
        <taxon>campanulids</taxon>
        <taxon>Apiales</taxon>
        <taxon>Apiaceae</taxon>
        <taxon>Apioideae</taxon>
        <taxon>apioid superclade</taxon>
        <taxon>Tordylieae</taxon>
        <taxon>Tordyliinae</taxon>
        <taxon>Heracleum</taxon>
    </lineage>
</organism>
<evidence type="ECO:0000313" key="2">
    <source>
        <dbReference type="EMBL" id="KAK1387347.1"/>
    </source>
</evidence>
<dbReference type="PANTHER" id="PTHR31672">
    <property type="entry name" value="BNACNNG10540D PROTEIN"/>
    <property type="match status" value="1"/>
</dbReference>
<dbReference type="EMBL" id="JAUIZM010000004">
    <property type="protein sequence ID" value="KAK1387347.1"/>
    <property type="molecule type" value="Genomic_DNA"/>
</dbReference>
<name>A0AAD8MWH6_9APIA</name>
<proteinExistence type="predicted"/>
<dbReference type="NCBIfam" id="TIGR01640">
    <property type="entry name" value="F_box_assoc_1"/>
    <property type="match status" value="1"/>
</dbReference>
<evidence type="ECO:0000259" key="1">
    <source>
        <dbReference type="Pfam" id="PF08268"/>
    </source>
</evidence>
<gene>
    <name evidence="2" type="ORF">POM88_015525</name>
</gene>
<evidence type="ECO:0000313" key="3">
    <source>
        <dbReference type="Proteomes" id="UP001237642"/>
    </source>
</evidence>
<comment type="caution">
    <text evidence="2">The sequence shown here is derived from an EMBL/GenBank/DDBJ whole genome shotgun (WGS) entry which is preliminary data.</text>
</comment>
<dbReference type="InterPro" id="IPR050796">
    <property type="entry name" value="SCF_F-box_component"/>
</dbReference>
<keyword evidence="3" id="KW-1185">Reference proteome</keyword>
<reference evidence="2" key="1">
    <citation type="submission" date="2023-02" db="EMBL/GenBank/DDBJ databases">
        <title>Genome of toxic invasive species Heracleum sosnowskyi carries increased number of genes despite the absence of recent whole-genome duplications.</title>
        <authorList>
            <person name="Schelkunov M."/>
            <person name="Shtratnikova V."/>
            <person name="Makarenko M."/>
            <person name="Klepikova A."/>
            <person name="Omelchenko D."/>
            <person name="Novikova G."/>
            <person name="Obukhova E."/>
            <person name="Bogdanov V."/>
            <person name="Penin A."/>
            <person name="Logacheva M."/>
        </authorList>
    </citation>
    <scope>NUCLEOTIDE SEQUENCE</scope>
    <source>
        <strain evidence="2">Hsosn_3</strain>
        <tissue evidence="2">Leaf</tissue>
    </source>
</reference>
<protein>
    <recommendedName>
        <fullName evidence="1">F-box associated beta-propeller type 3 domain-containing protein</fullName>
    </recommendedName>
</protein>
<sequence length="322" mass="36903">MANSATYIPRELVTKILIQLPSQLPLAMLNPTLLNITNRSFTAELTEELLDKLDSSLIRIENRIMPSMFHFTRVVSSCNGIICLEGPWDNRGFYLWNPSIRQYKKVHGGSTYCTSACSYSTKGFGYDSISDDYKVLRLLYQNWHDLFLIVQVYSSNADSWREFKNPILKKLKYDDQHNIVANGVLYLGNEDDLISFDLHKQDLGMVSLPSFDGNKRRSDVMEFQGSIALFFESGPGIIDLWTLDAVSCHMAPWSKKFSIHTSSEIWIHFYLGAEQFYGSRRLSNITTGFLDTSVTRWVQTSNKWSQMLIKSHEVSVCLAGQW</sequence>
<dbReference type="Pfam" id="PF08268">
    <property type="entry name" value="FBA_3"/>
    <property type="match status" value="1"/>
</dbReference>
<accession>A0AAD8MWH6</accession>
<dbReference type="InterPro" id="IPR017451">
    <property type="entry name" value="F-box-assoc_interact_dom"/>
</dbReference>
<dbReference type="Proteomes" id="UP001237642">
    <property type="component" value="Unassembled WGS sequence"/>
</dbReference>